<dbReference type="FunFam" id="1.10.510.10:FF:000040">
    <property type="entry name" value="Mitogen-activated protein kinase"/>
    <property type="match status" value="1"/>
</dbReference>
<gene>
    <name evidence="10" type="primary">SMK1</name>
    <name evidence="10" type="ORF">C6P45_001311</name>
</gene>
<evidence type="ECO:0000256" key="6">
    <source>
        <dbReference type="PROSITE-ProRule" id="PRU10141"/>
    </source>
</evidence>
<evidence type="ECO:0000256" key="4">
    <source>
        <dbReference type="ARBA" id="ARBA00022777"/>
    </source>
</evidence>
<evidence type="ECO:0000256" key="1">
    <source>
        <dbReference type="ARBA" id="ARBA00022527"/>
    </source>
</evidence>
<keyword evidence="2" id="KW-0808">Transferase</keyword>
<name>A0A9P7B6S3_MAUEX</name>
<dbReference type="InterPro" id="IPR011009">
    <property type="entry name" value="Kinase-like_dom_sf"/>
</dbReference>
<dbReference type="InterPro" id="IPR000719">
    <property type="entry name" value="Prot_kinase_dom"/>
</dbReference>
<dbReference type="Pfam" id="PF00069">
    <property type="entry name" value="Pkinase"/>
    <property type="match status" value="1"/>
</dbReference>
<protein>
    <submittedName>
        <fullName evidence="10">Mitogen-activated protein kinase smk1</fullName>
    </submittedName>
</protein>
<feature type="compositionally biased region" description="Polar residues" evidence="8">
    <location>
        <begin position="10"/>
        <end position="20"/>
    </location>
</feature>
<sequence length="415" mass="47465">MSKITYSLPLHNNKNLPNQNLVTDASRYNHNKKPRSGISSSGNGLSSHVRNIYTNGTTQFSLPVKYVAIQILGKGSYGTVCSARDVTAKATQNNKEPLLAIKKITNILNREILLKRAIRELKFMKFFQGHKNIVNLIDVELILEKPYDGLYCYQELIDYDLAKVIHSSVQLTEFHIRYFIYQILCGLKYIHSAGVIHRDLKPGNILCTVNGSLKICDFGLARGIEQIAVTAVQQQDITNYVATRWYRAPEIILSRKPYDKSIDMWAVGCILGEFYNRRPLFMGNDSMHQIYQVIKTLGYPPNQLLVEYGSVKAWNLINNNSFSTTEKKDWISVLPGASADAINLMDNLLCWEPDKRISVFEALDHRFVDNVRRNNDEPSCPHGIFDFEYESHLKSMDALKEYLINEISTFRANRK</sequence>
<dbReference type="GO" id="GO:0005524">
    <property type="term" value="F:ATP binding"/>
    <property type="evidence" value="ECO:0007669"/>
    <property type="project" value="UniProtKB-UniRule"/>
</dbReference>
<keyword evidence="4 10" id="KW-0418">Kinase</keyword>
<keyword evidence="3 6" id="KW-0547">Nucleotide-binding</keyword>
<dbReference type="GO" id="GO:0004674">
    <property type="term" value="F:protein serine/threonine kinase activity"/>
    <property type="evidence" value="ECO:0007669"/>
    <property type="project" value="UniProtKB-KW"/>
</dbReference>
<keyword evidence="1 7" id="KW-0723">Serine/threonine-protein kinase</keyword>
<dbReference type="InterPro" id="IPR017441">
    <property type="entry name" value="Protein_kinase_ATP_BS"/>
</dbReference>
<dbReference type="SUPFAM" id="SSF56112">
    <property type="entry name" value="Protein kinase-like (PK-like)"/>
    <property type="match status" value="1"/>
</dbReference>
<dbReference type="AlphaFoldDB" id="A0A9P7B6S3"/>
<feature type="binding site" evidence="6">
    <location>
        <position position="103"/>
    </location>
    <ligand>
        <name>ATP</name>
        <dbReference type="ChEBI" id="CHEBI:30616"/>
    </ligand>
</feature>
<evidence type="ECO:0000313" key="10">
    <source>
        <dbReference type="EMBL" id="KAG0661489.1"/>
    </source>
</evidence>
<dbReference type="InterPro" id="IPR050117">
    <property type="entry name" value="MAPK"/>
</dbReference>
<evidence type="ECO:0000256" key="3">
    <source>
        <dbReference type="ARBA" id="ARBA00022741"/>
    </source>
</evidence>
<dbReference type="Gene3D" id="3.30.200.20">
    <property type="entry name" value="Phosphorylase Kinase, domain 1"/>
    <property type="match status" value="1"/>
</dbReference>
<feature type="region of interest" description="Disordered" evidence="8">
    <location>
        <begin position="1"/>
        <end position="20"/>
    </location>
</feature>
<dbReference type="InterPro" id="IPR008271">
    <property type="entry name" value="Ser/Thr_kinase_AS"/>
</dbReference>
<organism evidence="10 11">
    <name type="scientific">Maudiozyma exigua</name>
    <name type="common">Yeast</name>
    <name type="synonym">Kazachstania exigua</name>
    <dbReference type="NCBI Taxonomy" id="34358"/>
    <lineage>
        <taxon>Eukaryota</taxon>
        <taxon>Fungi</taxon>
        <taxon>Dikarya</taxon>
        <taxon>Ascomycota</taxon>
        <taxon>Saccharomycotina</taxon>
        <taxon>Saccharomycetes</taxon>
        <taxon>Saccharomycetales</taxon>
        <taxon>Saccharomycetaceae</taxon>
        <taxon>Maudiozyma</taxon>
    </lineage>
</organism>
<comment type="caution">
    <text evidence="10">The sequence shown here is derived from an EMBL/GenBank/DDBJ whole genome shotgun (WGS) entry which is preliminary data.</text>
</comment>
<dbReference type="PROSITE" id="PS00108">
    <property type="entry name" value="PROTEIN_KINASE_ST"/>
    <property type="match status" value="1"/>
</dbReference>
<reference evidence="10 11" key="1">
    <citation type="submission" date="2020-11" db="EMBL/GenBank/DDBJ databases">
        <title>Kefir isolates.</title>
        <authorList>
            <person name="Marcisauskas S."/>
            <person name="Kim Y."/>
            <person name="Blasche S."/>
        </authorList>
    </citation>
    <scope>NUCLEOTIDE SEQUENCE [LARGE SCALE GENOMIC DNA]</scope>
    <source>
        <strain evidence="10 11">OG2</strain>
    </source>
</reference>
<dbReference type="Gene3D" id="1.10.510.10">
    <property type="entry name" value="Transferase(Phosphotransferase) domain 1"/>
    <property type="match status" value="1"/>
</dbReference>
<dbReference type="PROSITE" id="PS00107">
    <property type="entry name" value="PROTEIN_KINASE_ATP"/>
    <property type="match status" value="1"/>
</dbReference>
<evidence type="ECO:0000259" key="9">
    <source>
        <dbReference type="PROSITE" id="PS50011"/>
    </source>
</evidence>
<dbReference type="EMBL" id="PUHR01000159">
    <property type="protein sequence ID" value="KAG0661489.1"/>
    <property type="molecule type" value="Genomic_DNA"/>
</dbReference>
<dbReference type="OrthoDB" id="192887at2759"/>
<accession>A0A9P7B6S3</accession>
<dbReference type="Proteomes" id="UP000750334">
    <property type="component" value="Unassembled WGS sequence"/>
</dbReference>
<evidence type="ECO:0000256" key="5">
    <source>
        <dbReference type="ARBA" id="ARBA00022840"/>
    </source>
</evidence>
<dbReference type="PANTHER" id="PTHR24055">
    <property type="entry name" value="MITOGEN-ACTIVATED PROTEIN KINASE"/>
    <property type="match status" value="1"/>
</dbReference>
<dbReference type="PROSITE" id="PS50011">
    <property type="entry name" value="PROTEIN_KINASE_DOM"/>
    <property type="match status" value="1"/>
</dbReference>
<evidence type="ECO:0000313" key="11">
    <source>
        <dbReference type="Proteomes" id="UP000750334"/>
    </source>
</evidence>
<dbReference type="GO" id="GO:0009272">
    <property type="term" value="P:fungal-type cell wall biogenesis"/>
    <property type="evidence" value="ECO:0007669"/>
    <property type="project" value="UniProtKB-ARBA"/>
</dbReference>
<dbReference type="SMART" id="SM00220">
    <property type="entry name" value="S_TKc"/>
    <property type="match status" value="1"/>
</dbReference>
<keyword evidence="11" id="KW-1185">Reference proteome</keyword>
<evidence type="ECO:0000256" key="8">
    <source>
        <dbReference type="SAM" id="MobiDB-lite"/>
    </source>
</evidence>
<evidence type="ECO:0000256" key="7">
    <source>
        <dbReference type="RuleBase" id="RU000304"/>
    </source>
</evidence>
<feature type="domain" description="Protein kinase" evidence="9">
    <location>
        <begin position="66"/>
        <end position="368"/>
    </location>
</feature>
<keyword evidence="5 6" id="KW-0067">ATP-binding</keyword>
<proteinExistence type="inferred from homology"/>
<comment type="similarity">
    <text evidence="7">Belongs to the protein kinase superfamily.</text>
</comment>
<evidence type="ECO:0000256" key="2">
    <source>
        <dbReference type="ARBA" id="ARBA00022679"/>
    </source>
</evidence>